<dbReference type="Gene3D" id="1.10.287.130">
    <property type="match status" value="1"/>
</dbReference>
<keyword evidence="4" id="KW-1003">Cell membrane</keyword>
<feature type="domain" description="PAS" evidence="21">
    <location>
        <begin position="51"/>
        <end position="96"/>
    </location>
</feature>
<dbReference type="Pfam" id="PF01627">
    <property type="entry name" value="Hpt"/>
    <property type="match status" value="1"/>
</dbReference>
<dbReference type="CDD" id="cd00082">
    <property type="entry name" value="HisKA"/>
    <property type="match status" value="1"/>
</dbReference>
<dbReference type="InterPro" id="IPR013656">
    <property type="entry name" value="PAS_4"/>
</dbReference>
<dbReference type="InterPro" id="IPR005467">
    <property type="entry name" value="His_kinase_dom"/>
</dbReference>
<dbReference type="InterPro" id="IPR008207">
    <property type="entry name" value="Sig_transdc_His_kin_Hpt_dom"/>
</dbReference>
<dbReference type="CDD" id="cd16922">
    <property type="entry name" value="HATPase_EvgS-ArcB-TorS-like"/>
    <property type="match status" value="1"/>
</dbReference>
<evidence type="ECO:0000256" key="16">
    <source>
        <dbReference type="PROSITE-ProRule" id="PRU00110"/>
    </source>
</evidence>
<dbReference type="FunFam" id="3.30.565.10:FF:000010">
    <property type="entry name" value="Sensor histidine kinase RcsC"/>
    <property type="match status" value="1"/>
</dbReference>
<dbReference type="GO" id="GO:0005524">
    <property type="term" value="F:ATP binding"/>
    <property type="evidence" value="ECO:0007669"/>
    <property type="project" value="UniProtKB-KW"/>
</dbReference>
<keyword evidence="11" id="KW-1133">Transmembrane helix</keyword>
<comment type="catalytic activity">
    <reaction evidence="1">
        <text>ATP + protein L-histidine = ADP + protein N-phospho-L-histidine.</text>
        <dbReference type="EC" id="2.7.13.3"/>
    </reaction>
</comment>
<feature type="modified residue" description="Phosphohistidine" evidence="16">
    <location>
        <position position="1185"/>
    </location>
</feature>
<dbReference type="InterPro" id="IPR035965">
    <property type="entry name" value="PAS-like_dom_sf"/>
</dbReference>
<protein>
    <recommendedName>
        <fullName evidence="15">Sensory/regulatory protein RpfC</fullName>
        <ecNumber evidence="3">2.7.13.3</ecNumber>
    </recommendedName>
</protein>
<feature type="domain" description="Response regulatory" evidence="20">
    <location>
        <begin position="838"/>
        <end position="957"/>
    </location>
</feature>
<dbReference type="CDD" id="cd00130">
    <property type="entry name" value="PAS"/>
    <property type="match status" value="4"/>
</dbReference>
<dbReference type="Pfam" id="PF08448">
    <property type="entry name" value="PAS_4"/>
    <property type="match status" value="1"/>
</dbReference>
<dbReference type="InterPro" id="IPR004358">
    <property type="entry name" value="Sig_transdc_His_kin-like_C"/>
</dbReference>
<evidence type="ECO:0000256" key="15">
    <source>
        <dbReference type="ARBA" id="ARBA00068150"/>
    </source>
</evidence>
<dbReference type="Gene3D" id="3.30.565.10">
    <property type="entry name" value="Histidine kinase-like ATPase, C-terminal domain"/>
    <property type="match status" value="1"/>
</dbReference>
<organism evidence="24 25">
    <name type="scientific">Trichlorobacter lovleyi (strain ATCC BAA-1151 / DSM 17278 / SZ)</name>
    <name type="common">Geobacter lovleyi</name>
    <dbReference type="NCBI Taxonomy" id="398767"/>
    <lineage>
        <taxon>Bacteria</taxon>
        <taxon>Pseudomonadati</taxon>
        <taxon>Thermodesulfobacteriota</taxon>
        <taxon>Desulfuromonadia</taxon>
        <taxon>Geobacterales</taxon>
        <taxon>Geobacteraceae</taxon>
        <taxon>Trichlorobacter</taxon>
    </lineage>
</organism>
<dbReference type="EC" id="2.7.13.3" evidence="3"/>
<feature type="domain" description="Histidine kinase" evidence="19">
    <location>
        <begin position="597"/>
        <end position="811"/>
    </location>
</feature>
<feature type="domain" description="PAS" evidence="21">
    <location>
        <begin position="210"/>
        <end position="237"/>
    </location>
</feature>
<feature type="domain" description="PAS" evidence="21">
    <location>
        <begin position="439"/>
        <end position="510"/>
    </location>
</feature>
<evidence type="ECO:0000256" key="2">
    <source>
        <dbReference type="ARBA" id="ARBA00004651"/>
    </source>
</evidence>
<accession>B3E5L2</accession>
<evidence type="ECO:0000256" key="6">
    <source>
        <dbReference type="ARBA" id="ARBA00022679"/>
    </source>
</evidence>
<dbReference type="KEGG" id="glo:Glov_0960"/>
<feature type="domain" description="PAC" evidence="22">
    <location>
        <begin position="386"/>
        <end position="438"/>
    </location>
</feature>
<keyword evidence="10" id="KW-0067">ATP-binding</keyword>
<dbReference type="GO" id="GO:0000155">
    <property type="term" value="F:phosphorelay sensor kinase activity"/>
    <property type="evidence" value="ECO:0007669"/>
    <property type="project" value="InterPro"/>
</dbReference>
<dbReference type="PROSITE" id="PS50113">
    <property type="entry name" value="PAC"/>
    <property type="match status" value="2"/>
</dbReference>
<dbReference type="AlphaFoldDB" id="B3E5L2"/>
<dbReference type="FunFam" id="1.10.287.130:FF:000002">
    <property type="entry name" value="Two-component osmosensing histidine kinase"/>
    <property type="match status" value="1"/>
</dbReference>
<evidence type="ECO:0000256" key="1">
    <source>
        <dbReference type="ARBA" id="ARBA00000085"/>
    </source>
</evidence>
<evidence type="ECO:0000259" key="21">
    <source>
        <dbReference type="PROSITE" id="PS50112"/>
    </source>
</evidence>
<dbReference type="PANTHER" id="PTHR45339:SF1">
    <property type="entry name" value="HYBRID SIGNAL TRANSDUCTION HISTIDINE KINASE J"/>
    <property type="match status" value="1"/>
</dbReference>
<dbReference type="CDD" id="cd00088">
    <property type="entry name" value="HPT"/>
    <property type="match status" value="1"/>
</dbReference>
<dbReference type="Pfam" id="PF00512">
    <property type="entry name" value="HisKA"/>
    <property type="match status" value="1"/>
</dbReference>
<feature type="coiled-coil region" evidence="18">
    <location>
        <begin position="31"/>
        <end position="58"/>
    </location>
</feature>
<keyword evidence="7" id="KW-0812">Transmembrane</keyword>
<feature type="modified residue" description="4-aspartylphosphate" evidence="17">
    <location>
        <position position="1036"/>
    </location>
</feature>
<dbReference type="SUPFAM" id="SSF52172">
    <property type="entry name" value="CheY-like"/>
    <property type="match status" value="2"/>
</dbReference>
<feature type="coiled-coil region" evidence="18">
    <location>
        <begin position="422"/>
        <end position="449"/>
    </location>
</feature>
<comment type="subunit">
    <text evidence="14">At low DSF concentrations, interacts with RpfF.</text>
</comment>
<feature type="domain" description="Response regulatory" evidence="20">
    <location>
        <begin position="987"/>
        <end position="1103"/>
    </location>
</feature>
<dbReference type="Pfam" id="PF02518">
    <property type="entry name" value="HATPase_c"/>
    <property type="match status" value="1"/>
</dbReference>
<keyword evidence="18" id="KW-0175">Coiled coil</keyword>
<dbReference type="InterPro" id="IPR000014">
    <property type="entry name" value="PAS"/>
</dbReference>
<dbReference type="PROSITE" id="PS50109">
    <property type="entry name" value="HIS_KIN"/>
    <property type="match status" value="1"/>
</dbReference>
<name>B3E5L2_TRIL1</name>
<keyword evidence="6" id="KW-0808">Transferase</keyword>
<dbReference type="Gene3D" id="3.30.450.20">
    <property type="entry name" value="PAS domain"/>
    <property type="match status" value="4"/>
</dbReference>
<keyword evidence="8" id="KW-0547">Nucleotide-binding</keyword>
<dbReference type="PROSITE" id="PS50112">
    <property type="entry name" value="PAS"/>
    <property type="match status" value="4"/>
</dbReference>
<dbReference type="SUPFAM" id="SSF47384">
    <property type="entry name" value="Homodimeric domain of signal transducing histidine kinase"/>
    <property type="match status" value="1"/>
</dbReference>
<dbReference type="InterPro" id="IPR000700">
    <property type="entry name" value="PAS-assoc_C"/>
</dbReference>
<keyword evidence="25" id="KW-1185">Reference proteome</keyword>
<dbReference type="Pfam" id="PF00072">
    <property type="entry name" value="Response_reg"/>
    <property type="match status" value="2"/>
</dbReference>
<dbReference type="EMBL" id="CP001089">
    <property type="protein sequence ID" value="ACD94683.1"/>
    <property type="molecule type" value="Genomic_DNA"/>
</dbReference>
<proteinExistence type="predicted"/>
<dbReference type="InterPro" id="IPR003594">
    <property type="entry name" value="HATPase_dom"/>
</dbReference>
<dbReference type="SUPFAM" id="SSF47226">
    <property type="entry name" value="Histidine-containing phosphotransfer domain, HPT domain"/>
    <property type="match status" value="1"/>
</dbReference>
<dbReference type="OrthoDB" id="5523766at2"/>
<dbReference type="eggNOG" id="COG5002">
    <property type="taxonomic scope" value="Bacteria"/>
</dbReference>
<dbReference type="PROSITE" id="PS50110">
    <property type="entry name" value="RESPONSE_REGULATORY"/>
    <property type="match status" value="2"/>
</dbReference>
<dbReference type="Proteomes" id="UP000002420">
    <property type="component" value="Chromosome"/>
</dbReference>
<dbReference type="Gene3D" id="3.40.50.2300">
    <property type="match status" value="2"/>
</dbReference>
<dbReference type="SUPFAM" id="SSF55785">
    <property type="entry name" value="PYP-like sensor domain (PAS domain)"/>
    <property type="match status" value="4"/>
</dbReference>
<feature type="modified residue" description="4-aspartylphosphate" evidence="17">
    <location>
        <position position="889"/>
    </location>
</feature>
<evidence type="ECO:0000259" key="22">
    <source>
        <dbReference type="PROSITE" id="PS50113"/>
    </source>
</evidence>
<keyword evidence="13" id="KW-0472">Membrane</keyword>
<evidence type="ECO:0000256" key="11">
    <source>
        <dbReference type="ARBA" id="ARBA00022989"/>
    </source>
</evidence>
<evidence type="ECO:0000256" key="4">
    <source>
        <dbReference type="ARBA" id="ARBA00022475"/>
    </source>
</evidence>
<dbReference type="InterPro" id="IPR001789">
    <property type="entry name" value="Sig_transdc_resp-reg_receiver"/>
</dbReference>
<evidence type="ECO:0000259" key="23">
    <source>
        <dbReference type="PROSITE" id="PS50894"/>
    </source>
</evidence>
<gene>
    <name evidence="24" type="ordered locus">Glov_0960</name>
</gene>
<evidence type="ECO:0000259" key="20">
    <source>
        <dbReference type="PROSITE" id="PS50110"/>
    </source>
</evidence>
<feature type="domain" description="HPt" evidence="23">
    <location>
        <begin position="1146"/>
        <end position="1238"/>
    </location>
</feature>
<feature type="domain" description="PAC" evidence="22">
    <location>
        <begin position="136"/>
        <end position="187"/>
    </location>
</feature>
<dbReference type="GO" id="GO:0005886">
    <property type="term" value="C:plasma membrane"/>
    <property type="evidence" value="ECO:0007669"/>
    <property type="project" value="UniProtKB-SubCell"/>
</dbReference>
<evidence type="ECO:0000256" key="7">
    <source>
        <dbReference type="ARBA" id="ARBA00022692"/>
    </source>
</evidence>
<dbReference type="SMART" id="SM00091">
    <property type="entry name" value="PAS"/>
    <property type="match status" value="4"/>
</dbReference>
<dbReference type="InterPro" id="IPR036641">
    <property type="entry name" value="HPT_dom_sf"/>
</dbReference>
<dbReference type="PANTHER" id="PTHR45339">
    <property type="entry name" value="HYBRID SIGNAL TRANSDUCTION HISTIDINE KINASE J"/>
    <property type="match status" value="1"/>
</dbReference>
<evidence type="ECO:0000313" key="25">
    <source>
        <dbReference type="Proteomes" id="UP000002420"/>
    </source>
</evidence>
<dbReference type="InterPro" id="IPR011006">
    <property type="entry name" value="CheY-like_superfamily"/>
</dbReference>
<keyword evidence="5 17" id="KW-0597">Phosphoprotein</keyword>
<dbReference type="InterPro" id="IPR001610">
    <property type="entry name" value="PAC"/>
</dbReference>
<evidence type="ECO:0000256" key="14">
    <source>
        <dbReference type="ARBA" id="ARBA00064003"/>
    </source>
</evidence>
<dbReference type="SMART" id="SM00388">
    <property type="entry name" value="HisKA"/>
    <property type="match status" value="1"/>
</dbReference>
<dbReference type="RefSeq" id="WP_012469033.1">
    <property type="nucleotide sequence ID" value="NC_010814.1"/>
</dbReference>
<evidence type="ECO:0000259" key="19">
    <source>
        <dbReference type="PROSITE" id="PS50109"/>
    </source>
</evidence>
<dbReference type="PROSITE" id="PS50894">
    <property type="entry name" value="HPT"/>
    <property type="match status" value="1"/>
</dbReference>
<dbReference type="SUPFAM" id="SSF55874">
    <property type="entry name" value="ATPase domain of HSP90 chaperone/DNA topoisomerase II/histidine kinase"/>
    <property type="match status" value="1"/>
</dbReference>
<keyword evidence="9 24" id="KW-0418">Kinase</keyword>
<evidence type="ECO:0000256" key="13">
    <source>
        <dbReference type="ARBA" id="ARBA00023136"/>
    </source>
</evidence>
<dbReference type="eggNOG" id="COG0642">
    <property type="taxonomic scope" value="Bacteria"/>
</dbReference>
<dbReference type="NCBIfam" id="TIGR00229">
    <property type="entry name" value="sensory_box"/>
    <property type="match status" value="4"/>
</dbReference>
<feature type="coiled-coil region" evidence="18">
    <location>
        <begin position="171"/>
        <end position="198"/>
    </location>
</feature>
<keyword evidence="12" id="KW-0902">Two-component regulatory system</keyword>
<feature type="domain" description="PAS" evidence="21">
    <location>
        <begin position="312"/>
        <end position="382"/>
    </location>
</feature>
<dbReference type="STRING" id="398767.Glov_0960"/>
<dbReference type="SMART" id="SM00448">
    <property type="entry name" value="REC"/>
    <property type="match status" value="2"/>
</dbReference>
<evidence type="ECO:0000256" key="8">
    <source>
        <dbReference type="ARBA" id="ARBA00022741"/>
    </source>
</evidence>
<comment type="subcellular location">
    <subcellularLocation>
        <location evidence="2">Cell membrane</location>
        <topology evidence="2">Multi-pass membrane protein</topology>
    </subcellularLocation>
</comment>
<dbReference type="SMART" id="SM00387">
    <property type="entry name" value="HATPase_c"/>
    <property type="match status" value="1"/>
</dbReference>
<sequence>MRRRSDQPESWDEQRNRIIGLGEHSARKSYYPELKVQLQQLEEARKSLAKLNSFLQAVMDAATEIAVIVITPEGGISLFNRGAEKLLGYRADEVVGLLSPLRFHLAAEVAAAKAGCNITPDWFPIYVEPAARGESRKQEWTFVHKDGHQIPVELVVTAICEDGRITGYLSMVTDIRERKQAEEQLRQSEQKYASMFHMMPDTVGVSRMSDGTFIEVNASFERATGWSKDELIGHSSLEIGLWEPEVRSRTLDIVRSQGRLENHEFVMTTKSGEKRHALMYMAPIYINGEPCLYFIARDITEQVRADQNLKNERTRLYTLLQTIPDLIWLKDPGGAYLMCNSRFEQFFGAKEAEIVGKTDYDFVDKELADFFREHDQKALAAAGASVNEEWVTFAVDGHRELLETIKTPMRDEEGKLIGVLGIARNITDIREAQENLRDSEQRYRHLFEQNPAPMLIYERGSFQLLAVNEAFLQHYGYTPEDVTQLRLPDLYPAEEKERIIALANSLVGHANAGEWHHCRKDGSRLSIVATSHDLIYKGHTARVAVITDITARKQAEEELNRYRLHLEELVKTRTAELEAARDSAQAADQAKSEFLANMSHEIRTPMNAVIGMIHLTLKTEMSPKQRDYLRKAGFAADSLLGIIDDILDFSKVEAGKLELEQHQFLLSEVLDTVTSIVGIKAHEKGLEFLLKIAPEVPAQLIGDPLRLGQILINLCNNAVKFTGQGEIFVFIEQLDCRENNRVMLRFSVRDNGIGMTPEQLDKLFTPFTQADASSTRRFGGTGLGLAISKQLVLLMGGEIGAESIPDKGSVFFFTACFGIGSSPILQGPKLPSALQRMKLLVLDDSARSRDIFEGLFYSLGCRAELAASAQEGLGCLERSEKPYDLLLLDDSLSGLDGFAVARQVRRMSPLHHQPKIIMITGYGDEEAHKQVVEEGLDGCLTRPVTLRSLFDAVVAAFESDSRTEPAGSPVNETAGDKRRYGQLRGMRVLLVEDNDMNQQVACELLTSAGIEVTVADNGHTAVELAAQHRFDTVLMDIQMPVMDGYEASRLIRADQACRDLPIIAMTAHAMPQDRQRCLESGMNDYVSKPINPQELYSTLERWGRAASGIPDQSRAASLSNADREALLPDSLPGIAMEIGLQCMNGKKSFYRSMLLQFLTSKAGSARELQELLAAGDRQAAARGAHSMKSVAGMIGALELMAAAQKLEQGLDSGAQDADQLLERFEKELSVVIDGLASAFSDSPAG</sequence>
<evidence type="ECO:0000256" key="12">
    <source>
        <dbReference type="ARBA" id="ARBA00023012"/>
    </source>
</evidence>
<dbReference type="InterPro" id="IPR036097">
    <property type="entry name" value="HisK_dim/P_sf"/>
</dbReference>
<dbReference type="Pfam" id="PF13426">
    <property type="entry name" value="PAS_9"/>
    <property type="match status" value="3"/>
</dbReference>
<dbReference type="PRINTS" id="PR00344">
    <property type="entry name" value="BCTRLSENSOR"/>
</dbReference>
<evidence type="ECO:0000256" key="5">
    <source>
        <dbReference type="ARBA" id="ARBA00022553"/>
    </source>
</evidence>
<evidence type="ECO:0000256" key="10">
    <source>
        <dbReference type="ARBA" id="ARBA00022840"/>
    </source>
</evidence>
<reference evidence="24 25" key="1">
    <citation type="submission" date="2008-05" db="EMBL/GenBank/DDBJ databases">
        <title>Complete sequence of chromosome of Geobacter lovleyi SZ.</title>
        <authorList>
            <consortium name="US DOE Joint Genome Institute"/>
            <person name="Lucas S."/>
            <person name="Copeland A."/>
            <person name="Lapidus A."/>
            <person name="Glavina del Rio T."/>
            <person name="Dalin E."/>
            <person name="Tice H."/>
            <person name="Bruce D."/>
            <person name="Goodwin L."/>
            <person name="Pitluck S."/>
            <person name="Chertkov O."/>
            <person name="Meincke L."/>
            <person name="Brettin T."/>
            <person name="Detter J.C."/>
            <person name="Han C."/>
            <person name="Tapia R."/>
            <person name="Kuske C.R."/>
            <person name="Schmutz J."/>
            <person name="Larimer F."/>
            <person name="Land M."/>
            <person name="Hauser L."/>
            <person name="Kyrpides N."/>
            <person name="Mikhailova N."/>
            <person name="Sung Y."/>
            <person name="Fletcher K.E."/>
            <person name="Ritalahti K.M."/>
            <person name="Loeffler F.E."/>
            <person name="Richardson P."/>
        </authorList>
    </citation>
    <scope>NUCLEOTIDE SEQUENCE [LARGE SCALE GENOMIC DNA]</scope>
    <source>
        <strain evidence="25">ATCC BAA-1151 / DSM 17278 / SZ</strain>
    </source>
</reference>
<evidence type="ECO:0000256" key="17">
    <source>
        <dbReference type="PROSITE-ProRule" id="PRU00169"/>
    </source>
</evidence>
<dbReference type="InterPro" id="IPR003661">
    <property type="entry name" value="HisK_dim/P_dom"/>
</dbReference>
<evidence type="ECO:0000256" key="18">
    <source>
        <dbReference type="SAM" id="Coils"/>
    </source>
</evidence>
<dbReference type="SMART" id="SM00086">
    <property type="entry name" value="PAC"/>
    <property type="match status" value="4"/>
</dbReference>
<evidence type="ECO:0000256" key="3">
    <source>
        <dbReference type="ARBA" id="ARBA00012438"/>
    </source>
</evidence>
<evidence type="ECO:0000256" key="9">
    <source>
        <dbReference type="ARBA" id="ARBA00022777"/>
    </source>
</evidence>
<dbReference type="CDD" id="cd17546">
    <property type="entry name" value="REC_hyHK_CKI1_RcsC-like"/>
    <property type="match status" value="1"/>
</dbReference>
<dbReference type="HOGENOM" id="CLU_266248_0_0_7"/>
<evidence type="ECO:0000313" key="24">
    <source>
        <dbReference type="EMBL" id="ACD94683.1"/>
    </source>
</evidence>
<dbReference type="Gene3D" id="1.20.120.160">
    <property type="entry name" value="HPT domain"/>
    <property type="match status" value="1"/>
</dbReference>
<dbReference type="InterPro" id="IPR036890">
    <property type="entry name" value="HATPase_C_sf"/>
</dbReference>